<protein>
    <recommendedName>
        <fullName evidence="3">DRBM domain-containing protein</fullName>
    </recommendedName>
</protein>
<name>A0A9P4JVK9_9PLEO</name>
<evidence type="ECO:0000313" key="5">
    <source>
        <dbReference type="Proteomes" id="UP000799536"/>
    </source>
</evidence>
<dbReference type="Gene3D" id="3.30.160.20">
    <property type="match status" value="1"/>
</dbReference>
<keyword evidence="1" id="KW-0694">RNA-binding</keyword>
<feature type="region of interest" description="Disordered" evidence="2">
    <location>
        <begin position="385"/>
        <end position="419"/>
    </location>
</feature>
<keyword evidence="5" id="KW-1185">Reference proteome</keyword>
<dbReference type="SUPFAM" id="SSF54768">
    <property type="entry name" value="dsRNA-binding domain-like"/>
    <property type="match status" value="1"/>
</dbReference>
<evidence type="ECO:0000256" key="2">
    <source>
        <dbReference type="SAM" id="MobiDB-lite"/>
    </source>
</evidence>
<evidence type="ECO:0000259" key="3">
    <source>
        <dbReference type="PROSITE" id="PS50137"/>
    </source>
</evidence>
<feature type="region of interest" description="Disordered" evidence="2">
    <location>
        <begin position="537"/>
        <end position="568"/>
    </location>
</feature>
<accession>A0A9P4JVK9</accession>
<dbReference type="AlphaFoldDB" id="A0A9P4JVK9"/>
<feature type="region of interest" description="Disordered" evidence="2">
    <location>
        <begin position="1"/>
        <end position="99"/>
    </location>
</feature>
<dbReference type="EMBL" id="ML993846">
    <property type="protein sequence ID" value="KAF2206087.1"/>
    <property type="molecule type" value="Genomic_DNA"/>
</dbReference>
<proteinExistence type="predicted"/>
<feature type="domain" description="DRBM" evidence="3">
    <location>
        <begin position="359"/>
        <end position="378"/>
    </location>
</feature>
<reference evidence="4" key="1">
    <citation type="journal article" date="2020" name="Stud. Mycol.">
        <title>101 Dothideomycetes genomes: a test case for predicting lifestyles and emergence of pathogens.</title>
        <authorList>
            <person name="Haridas S."/>
            <person name="Albert R."/>
            <person name="Binder M."/>
            <person name="Bloem J."/>
            <person name="Labutti K."/>
            <person name="Salamov A."/>
            <person name="Andreopoulos B."/>
            <person name="Baker S."/>
            <person name="Barry K."/>
            <person name="Bills G."/>
            <person name="Bluhm B."/>
            <person name="Cannon C."/>
            <person name="Castanera R."/>
            <person name="Culley D."/>
            <person name="Daum C."/>
            <person name="Ezra D."/>
            <person name="Gonzalez J."/>
            <person name="Henrissat B."/>
            <person name="Kuo A."/>
            <person name="Liang C."/>
            <person name="Lipzen A."/>
            <person name="Lutzoni F."/>
            <person name="Magnuson J."/>
            <person name="Mondo S."/>
            <person name="Nolan M."/>
            <person name="Ohm R."/>
            <person name="Pangilinan J."/>
            <person name="Park H.-J."/>
            <person name="Ramirez L."/>
            <person name="Alfaro M."/>
            <person name="Sun H."/>
            <person name="Tritt A."/>
            <person name="Yoshinaga Y."/>
            <person name="Zwiers L.-H."/>
            <person name="Turgeon B."/>
            <person name="Goodwin S."/>
            <person name="Spatafora J."/>
            <person name="Crous P."/>
            <person name="Grigoriev I."/>
        </authorList>
    </citation>
    <scope>NUCLEOTIDE SEQUENCE</scope>
    <source>
        <strain evidence="4">ATCC 74209</strain>
    </source>
</reference>
<evidence type="ECO:0000256" key="1">
    <source>
        <dbReference type="PROSITE-ProRule" id="PRU00266"/>
    </source>
</evidence>
<dbReference type="PROSITE" id="PS50137">
    <property type="entry name" value="DS_RBD"/>
    <property type="match status" value="1"/>
</dbReference>
<comment type="caution">
    <text evidence="4">The sequence shown here is derived from an EMBL/GenBank/DDBJ whole genome shotgun (WGS) entry which is preliminary data.</text>
</comment>
<dbReference type="Proteomes" id="UP000799536">
    <property type="component" value="Unassembled WGS sequence"/>
</dbReference>
<dbReference type="GO" id="GO:0003723">
    <property type="term" value="F:RNA binding"/>
    <property type="evidence" value="ECO:0007669"/>
    <property type="project" value="UniProtKB-UniRule"/>
</dbReference>
<gene>
    <name evidence="4" type="ORF">GQ43DRAFT_436507</name>
</gene>
<feature type="compositionally biased region" description="Polar residues" evidence="2">
    <location>
        <begin position="54"/>
        <end position="87"/>
    </location>
</feature>
<dbReference type="InterPro" id="IPR014720">
    <property type="entry name" value="dsRBD_dom"/>
</dbReference>
<evidence type="ECO:0000313" key="4">
    <source>
        <dbReference type="EMBL" id="KAF2206087.1"/>
    </source>
</evidence>
<dbReference type="OrthoDB" id="5222339at2759"/>
<feature type="compositionally biased region" description="Polar residues" evidence="2">
    <location>
        <begin position="136"/>
        <end position="150"/>
    </location>
</feature>
<feature type="region of interest" description="Disordered" evidence="2">
    <location>
        <begin position="128"/>
        <end position="178"/>
    </location>
</feature>
<organism evidence="4 5">
    <name type="scientific">Delitschia confertaspora ATCC 74209</name>
    <dbReference type="NCBI Taxonomy" id="1513339"/>
    <lineage>
        <taxon>Eukaryota</taxon>
        <taxon>Fungi</taxon>
        <taxon>Dikarya</taxon>
        <taxon>Ascomycota</taxon>
        <taxon>Pezizomycotina</taxon>
        <taxon>Dothideomycetes</taxon>
        <taxon>Pleosporomycetidae</taxon>
        <taxon>Pleosporales</taxon>
        <taxon>Delitschiaceae</taxon>
        <taxon>Delitschia</taxon>
    </lineage>
</organism>
<sequence>MEDLLRSLTVPSNEGKIETDSMMVPSSKDAGGETASPTHPANHDTEVDEINTPERATQQLRNPISNISGPESISYLNSTPSEPSNNHPPIFNASPASGPAAHGPLPNVYSIEEFEKLHAATFEAAAQKQAAKESARQISANPNPQNSKSVNPKFKASPFPFLPSTPHNGDGGAEEQQQKIGEAQLKPVQLLGKKGRDPADTVALYQKCQALGIANPEVEFTGKSEEGWGVELSIAGERVVVENVYASKREAKEVGCGLAIVVLERLVEEGKVKGKGKGKGERKRGEEEEVVEEWNEQNWIGRILEYQNALSAPKPIYTEFILGTKFCCELSLPTTTSSPSSPPTSTSPLTFGSQTVLFTSKKAARQNAAKEAVQYLKAQGLWPEENGDGTIKKRRKKVETSSPGWSSRDKLTTDETPTLLPSSPFQIRSNFSTPSTPIQNPSTYTSLALTLAHSLSLPPPEYVFQPSPNNLEASGFYTLACYFKDPTGEHSGPIGEVRHVFGKRKAKEECARLVVGYLEEVRKMRVEGGMRMIREMEERQREERQREERQRDVEKEGQLNSPDEDRAS</sequence>